<reference evidence="1" key="1">
    <citation type="submission" date="2021-01" db="EMBL/GenBank/DDBJ databases">
        <title>Whole genome shotgun sequence of Actinoplanes ferrugineus NBRC 15555.</title>
        <authorList>
            <person name="Komaki H."/>
            <person name="Tamura T."/>
        </authorList>
    </citation>
    <scope>NUCLEOTIDE SEQUENCE</scope>
    <source>
        <strain evidence="1">NBRC 15555</strain>
    </source>
</reference>
<evidence type="ECO:0008006" key="3">
    <source>
        <dbReference type="Google" id="ProtNLM"/>
    </source>
</evidence>
<gene>
    <name evidence="1" type="ORF">Afe05nite_15150</name>
</gene>
<evidence type="ECO:0000313" key="2">
    <source>
        <dbReference type="Proteomes" id="UP000598174"/>
    </source>
</evidence>
<name>A0A919MEL9_9ACTN</name>
<sequence length="95" mass="10741">MRKQPIRLAGAHEVREMLGVSRQRVYQLAARADFPTPVATLAQGKIWLLADIEQWMTDRRLPGSRALRRSLDQGLQALETNLDRVESAARAGRPH</sequence>
<proteinExistence type="predicted"/>
<comment type="caution">
    <text evidence="1">The sequence shown here is derived from an EMBL/GenBank/DDBJ whole genome shotgun (WGS) entry which is preliminary data.</text>
</comment>
<dbReference type="EMBL" id="BOMM01000011">
    <property type="protein sequence ID" value="GIE09675.1"/>
    <property type="molecule type" value="Genomic_DNA"/>
</dbReference>
<dbReference type="AlphaFoldDB" id="A0A919MEL9"/>
<organism evidence="1 2">
    <name type="scientific">Paractinoplanes ferrugineus</name>
    <dbReference type="NCBI Taxonomy" id="113564"/>
    <lineage>
        <taxon>Bacteria</taxon>
        <taxon>Bacillati</taxon>
        <taxon>Actinomycetota</taxon>
        <taxon>Actinomycetes</taxon>
        <taxon>Micromonosporales</taxon>
        <taxon>Micromonosporaceae</taxon>
        <taxon>Paractinoplanes</taxon>
    </lineage>
</organism>
<keyword evidence="2" id="KW-1185">Reference proteome</keyword>
<dbReference type="RefSeq" id="WP_203816279.1">
    <property type="nucleotide sequence ID" value="NZ_BAAABP010000007.1"/>
</dbReference>
<dbReference type="Proteomes" id="UP000598174">
    <property type="component" value="Unassembled WGS sequence"/>
</dbReference>
<dbReference type="Pfam" id="PF05930">
    <property type="entry name" value="Phage_AlpA"/>
    <property type="match status" value="1"/>
</dbReference>
<dbReference type="InterPro" id="IPR010260">
    <property type="entry name" value="AlpA"/>
</dbReference>
<evidence type="ECO:0000313" key="1">
    <source>
        <dbReference type="EMBL" id="GIE09675.1"/>
    </source>
</evidence>
<accession>A0A919MEL9</accession>
<protein>
    <recommendedName>
        <fullName evidence="3">DNA-binding protein</fullName>
    </recommendedName>
</protein>